<keyword evidence="1" id="KW-0175">Coiled coil</keyword>
<feature type="non-terminal residue" evidence="2">
    <location>
        <position position="214"/>
    </location>
</feature>
<feature type="non-terminal residue" evidence="2">
    <location>
        <position position="1"/>
    </location>
</feature>
<accession>A0A5J4TH30</accession>
<evidence type="ECO:0000313" key="3">
    <source>
        <dbReference type="Proteomes" id="UP000324800"/>
    </source>
</evidence>
<feature type="coiled-coil region" evidence="1">
    <location>
        <begin position="168"/>
        <end position="202"/>
    </location>
</feature>
<sequence>PQFDEEDTEWRGETKERDIFEQKKIGSKGSDILDWRVRVVVEMGEHQIVKVRKCILEVISDVADYWKEFFEKIKKEEKELKDQNEQKDIENIEDGKKKKKDYIQCPSSKLDLKLNDCKNSISMIIKKKQSLEKRNLLESYVFEKQTTLTTQEKVLVGVAYDEIQYDYAVEQLKKMIEWMKQVEDLERDLMKQKLKADEERKDVGTGYDKKLRIV</sequence>
<dbReference type="EMBL" id="SNRW01031235">
    <property type="protein sequence ID" value="KAA6357558.1"/>
    <property type="molecule type" value="Genomic_DNA"/>
</dbReference>
<dbReference type="Proteomes" id="UP000324800">
    <property type="component" value="Unassembled WGS sequence"/>
</dbReference>
<evidence type="ECO:0000256" key="1">
    <source>
        <dbReference type="SAM" id="Coils"/>
    </source>
</evidence>
<protein>
    <submittedName>
        <fullName evidence="2">Uncharacterized protein</fullName>
    </submittedName>
</protein>
<proteinExistence type="predicted"/>
<reference evidence="2 3" key="1">
    <citation type="submission" date="2019-03" db="EMBL/GenBank/DDBJ databases">
        <title>Single cell metagenomics reveals metabolic interactions within the superorganism composed of flagellate Streblomastix strix and complex community of Bacteroidetes bacteria on its surface.</title>
        <authorList>
            <person name="Treitli S.C."/>
            <person name="Kolisko M."/>
            <person name="Husnik F."/>
            <person name="Keeling P."/>
            <person name="Hampl V."/>
        </authorList>
    </citation>
    <scope>NUCLEOTIDE SEQUENCE [LARGE SCALE GENOMIC DNA]</scope>
    <source>
        <strain evidence="2">ST1C</strain>
    </source>
</reference>
<name>A0A5J4TH30_9EUKA</name>
<evidence type="ECO:0000313" key="2">
    <source>
        <dbReference type="EMBL" id="KAA6357558.1"/>
    </source>
</evidence>
<comment type="caution">
    <text evidence="2">The sequence shown here is derived from an EMBL/GenBank/DDBJ whole genome shotgun (WGS) entry which is preliminary data.</text>
</comment>
<feature type="coiled-coil region" evidence="1">
    <location>
        <begin position="66"/>
        <end position="93"/>
    </location>
</feature>
<organism evidence="2 3">
    <name type="scientific">Streblomastix strix</name>
    <dbReference type="NCBI Taxonomy" id="222440"/>
    <lineage>
        <taxon>Eukaryota</taxon>
        <taxon>Metamonada</taxon>
        <taxon>Preaxostyla</taxon>
        <taxon>Oxymonadida</taxon>
        <taxon>Streblomastigidae</taxon>
        <taxon>Streblomastix</taxon>
    </lineage>
</organism>
<dbReference type="AlphaFoldDB" id="A0A5J4TH30"/>
<gene>
    <name evidence="2" type="ORF">EZS28_046915</name>
</gene>